<dbReference type="Gene3D" id="2.60.40.10">
    <property type="entry name" value="Immunoglobulins"/>
    <property type="match status" value="2"/>
</dbReference>
<dbReference type="PANTHER" id="PTHR20859:SF46">
    <property type="entry name" value="INTERFERON GAMMA RECEPTOR 2"/>
    <property type="match status" value="1"/>
</dbReference>
<dbReference type="GO" id="GO:0004896">
    <property type="term" value="F:cytokine receptor activity"/>
    <property type="evidence" value="ECO:0007669"/>
    <property type="project" value="TreeGrafter"/>
</dbReference>
<feature type="transmembrane region" description="Helical" evidence="1">
    <location>
        <begin position="224"/>
        <end position="245"/>
    </location>
</feature>
<evidence type="ECO:0000256" key="1">
    <source>
        <dbReference type="SAM" id="Phobius"/>
    </source>
</evidence>
<reference evidence="6" key="1">
    <citation type="journal article" date="2016" name="Nature">
        <title>Genome evolution in the allotetraploid frog Xenopus laevis.</title>
        <authorList>
            <person name="Session A.M."/>
            <person name="Uno Y."/>
            <person name="Kwon T."/>
            <person name="Chapman J.A."/>
            <person name="Toyoda A."/>
            <person name="Takahashi S."/>
            <person name="Fukui A."/>
            <person name="Hikosaka A."/>
            <person name="Suzuki A."/>
            <person name="Kondo M."/>
            <person name="van Heeringen S.J."/>
            <person name="Quigley I."/>
            <person name="Heinz S."/>
            <person name="Ogino H."/>
            <person name="Ochi H."/>
            <person name="Hellsten U."/>
            <person name="Lyons J.B."/>
            <person name="Simakov O."/>
            <person name="Putnam N."/>
            <person name="Stites J."/>
            <person name="Kuroki Y."/>
            <person name="Tanaka T."/>
            <person name="Michiue T."/>
            <person name="Watanabe M."/>
            <person name="Bogdanovic O."/>
            <person name="Lister R."/>
            <person name="Georgiou G."/>
            <person name="Paranjpe S.S."/>
            <person name="van Kruijsbergen I."/>
            <person name="Shu S."/>
            <person name="Carlson J."/>
            <person name="Kinoshita T."/>
            <person name="Ohta Y."/>
            <person name="Mawaribuchi S."/>
            <person name="Jenkins J."/>
            <person name="Grimwood J."/>
            <person name="Schmutz J."/>
            <person name="Mitros T."/>
            <person name="Mozaffari S.V."/>
            <person name="Suzuki Y."/>
            <person name="Haramoto Y."/>
            <person name="Yamamoto T.S."/>
            <person name="Takagi C."/>
            <person name="Heald R."/>
            <person name="Miller K."/>
            <person name="Haudenschild C."/>
            <person name="Kitzman J."/>
            <person name="Nakayama T."/>
            <person name="Izutsu Y."/>
            <person name="Robert J."/>
            <person name="Fortriede J."/>
            <person name="Burns K."/>
            <person name="Lotay V."/>
            <person name="Karimi K."/>
            <person name="Yasuoka Y."/>
            <person name="Dichmann D.S."/>
            <person name="Flajnik M.F."/>
            <person name="Houston D.W."/>
            <person name="Shendure J."/>
            <person name="DuPasquier L."/>
            <person name="Vize P.D."/>
            <person name="Zorn A.M."/>
            <person name="Ito M."/>
            <person name="Marcotte E.M."/>
            <person name="Wallingford J.B."/>
            <person name="Ito Y."/>
            <person name="Asashima M."/>
            <person name="Ueno N."/>
            <person name="Matsuda Y."/>
            <person name="Veenstra G.J."/>
            <person name="Fujiyama A."/>
            <person name="Harland R.M."/>
            <person name="Taira M."/>
            <person name="Rokhsar D.S."/>
        </authorList>
    </citation>
    <scope>NUCLEOTIDE SEQUENCE [LARGE SCALE GENOMIC DNA]</scope>
    <source>
        <strain evidence="6">J</strain>
    </source>
</reference>
<dbReference type="InterPro" id="IPR015373">
    <property type="entry name" value="Interferon/interleukin_rcp_dom"/>
</dbReference>
<dbReference type="InterPro" id="IPR050650">
    <property type="entry name" value="Type-II_Cytokine-TF_Rcpt"/>
</dbReference>
<dbReference type="InterPro" id="IPR036116">
    <property type="entry name" value="FN3_sf"/>
</dbReference>
<evidence type="ECO:0000313" key="6">
    <source>
        <dbReference type="Proteomes" id="UP000694892"/>
    </source>
</evidence>
<keyword evidence="2" id="KW-0732">Signal</keyword>
<dbReference type="InterPro" id="IPR003961">
    <property type="entry name" value="FN3_dom"/>
</dbReference>
<evidence type="ECO:0000256" key="2">
    <source>
        <dbReference type="SAM" id="SignalP"/>
    </source>
</evidence>
<evidence type="ECO:0000259" key="3">
    <source>
        <dbReference type="Pfam" id="PF01108"/>
    </source>
</evidence>
<feature type="chain" id="PRO_5037754351" description="Coagulation factor III" evidence="2">
    <location>
        <begin position="20"/>
        <end position="305"/>
    </location>
</feature>
<dbReference type="SUPFAM" id="SSF49265">
    <property type="entry name" value="Fibronectin type III"/>
    <property type="match status" value="2"/>
</dbReference>
<keyword evidence="1" id="KW-1133">Transmembrane helix</keyword>
<feature type="signal peptide" evidence="2">
    <location>
        <begin position="1"/>
        <end position="19"/>
    </location>
</feature>
<feature type="domain" description="Interferon/interleukin receptor" evidence="4">
    <location>
        <begin position="113"/>
        <end position="214"/>
    </location>
</feature>
<dbReference type="PANTHER" id="PTHR20859">
    <property type="entry name" value="INTERFERON/INTERLEUKIN RECEPTOR"/>
    <property type="match status" value="1"/>
</dbReference>
<dbReference type="EMBL" id="CM004469">
    <property type="protein sequence ID" value="OCT91252.1"/>
    <property type="molecule type" value="Genomic_DNA"/>
</dbReference>
<keyword evidence="1" id="KW-0812">Transmembrane</keyword>
<gene>
    <name evidence="5" type="ORF">XELAEV_18014303mg</name>
</gene>
<accession>A0A974DGJ2</accession>
<organism evidence="5 6">
    <name type="scientific">Xenopus laevis</name>
    <name type="common">African clawed frog</name>
    <dbReference type="NCBI Taxonomy" id="8355"/>
    <lineage>
        <taxon>Eukaryota</taxon>
        <taxon>Metazoa</taxon>
        <taxon>Chordata</taxon>
        <taxon>Craniata</taxon>
        <taxon>Vertebrata</taxon>
        <taxon>Euteleostomi</taxon>
        <taxon>Amphibia</taxon>
        <taxon>Batrachia</taxon>
        <taxon>Anura</taxon>
        <taxon>Pipoidea</taxon>
        <taxon>Pipidae</taxon>
        <taxon>Xenopodinae</taxon>
        <taxon>Xenopus</taxon>
        <taxon>Xenopus</taxon>
    </lineage>
</organism>
<evidence type="ECO:0000313" key="5">
    <source>
        <dbReference type="EMBL" id="OCT91252.1"/>
    </source>
</evidence>
<protein>
    <recommendedName>
        <fullName evidence="7">Coagulation factor III</fullName>
    </recommendedName>
</protein>
<dbReference type="AlphaFoldDB" id="A0A974DGJ2"/>
<dbReference type="GO" id="GO:0005886">
    <property type="term" value="C:plasma membrane"/>
    <property type="evidence" value="ECO:0007669"/>
    <property type="project" value="TreeGrafter"/>
</dbReference>
<evidence type="ECO:0008006" key="7">
    <source>
        <dbReference type="Google" id="ProtNLM"/>
    </source>
</evidence>
<feature type="domain" description="Fibronectin type-III" evidence="3">
    <location>
        <begin position="5"/>
        <end position="102"/>
    </location>
</feature>
<dbReference type="InterPro" id="IPR013783">
    <property type="entry name" value="Ig-like_fold"/>
</dbReference>
<sequence length="305" mass="34367">MCPIYLLLLLLSLFITVFGRVPRPQNVRMDSVNFMNILHWDPPATNGSAAYTYTAENKMNVQRATKYNTICQTNDTHCDLSVINYKSIVRVRAELNGSISKWVMISFNPYPQTVITAPEVKVASRAGDLDVSFFGPMRGSDGTSLRDIYGSFKYKLLYWRQSEPSVVTSMDSLQNFETLANLDKWTDYCIRVQAYAPDYNNTGELSQAICEKTTNDGFIPGWKISLAFLIPLCLSPVIIVGLFYLGSRINKVAKYLFVPKYSFPEHLKEYLSQPFYSPPHLTQGPDDGGDPCGTLTLVSEENLEV</sequence>
<dbReference type="OrthoDB" id="8724082at2759"/>
<name>A0A974DGJ2_XENLA</name>
<evidence type="ECO:0000259" key="4">
    <source>
        <dbReference type="Pfam" id="PF09294"/>
    </source>
</evidence>
<proteinExistence type="predicted"/>
<dbReference type="OMA" id="TFCPYEE"/>
<dbReference type="KEGG" id="xla:446849"/>
<keyword evidence="1" id="KW-0472">Membrane</keyword>
<dbReference type="Proteomes" id="UP000694892">
    <property type="component" value="Chromosome 2S"/>
</dbReference>
<dbReference type="Pfam" id="PF09294">
    <property type="entry name" value="Interfer-bind"/>
    <property type="match status" value="1"/>
</dbReference>
<dbReference type="Pfam" id="PF01108">
    <property type="entry name" value="Tissue_fac"/>
    <property type="match status" value="1"/>
</dbReference>